<dbReference type="EMBL" id="JAAQRI010000033">
    <property type="protein sequence ID" value="KAF5646979.1"/>
    <property type="molecule type" value="Genomic_DNA"/>
</dbReference>
<evidence type="ECO:0000313" key="1">
    <source>
        <dbReference type="EMBL" id="KAF5646979.1"/>
    </source>
</evidence>
<name>A0A8H5S9J8_9HYPO</name>
<dbReference type="AlphaFoldDB" id="A0A8H5S9J8"/>
<reference evidence="1 2" key="1">
    <citation type="submission" date="2020-05" db="EMBL/GenBank/DDBJ databases">
        <title>Identification and distribution of gene clusters putatively required for synthesis of sphingolipid metabolism inhibitors in phylogenetically diverse species of the filamentous fungus Fusarium.</title>
        <authorList>
            <person name="Kim H.-S."/>
            <person name="Busman M."/>
            <person name="Brown D.W."/>
            <person name="Divon H."/>
            <person name="Uhlig S."/>
            <person name="Proctor R.H."/>
        </authorList>
    </citation>
    <scope>NUCLEOTIDE SEQUENCE [LARGE SCALE GENOMIC DNA]</scope>
    <source>
        <strain evidence="1 2">NRRL 66243</strain>
    </source>
</reference>
<organism evidence="1 2">
    <name type="scientific">Fusarium tjaetaba</name>
    <dbReference type="NCBI Taxonomy" id="1567544"/>
    <lineage>
        <taxon>Eukaryota</taxon>
        <taxon>Fungi</taxon>
        <taxon>Dikarya</taxon>
        <taxon>Ascomycota</taxon>
        <taxon>Pezizomycotina</taxon>
        <taxon>Sordariomycetes</taxon>
        <taxon>Hypocreomycetidae</taxon>
        <taxon>Hypocreales</taxon>
        <taxon>Nectriaceae</taxon>
        <taxon>Fusarium</taxon>
        <taxon>Fusarium fujikuroi species complex</taxon>
    </lineage>
</organism>
<dbReference type="RefSeq" id="XP_037211019.1">
    <property type="nucleotide sequence ID" value="XM_037347939.1"/>
</dbReference>
<dbReference type="GeneID" id="59300209"/>
<sequence length="499" mass="55726">MVVTYSHFRFLTLSNLHNISASDVNYLESQGCLHVPTRPVLDDFVEQYFLHVHPMAPIIDEGNFWDMYAQNLTDKGEIRLDTVSLVLFQAMLFSSCTHARCLGADKLAARPDASTKGQGSLRRLWWCCIIADRIMSLSARCRLLISHSTFNFGSSTALQASDLQDEVHRSSVYNPVSKKSLNCLLGVSTDFMVMLTDVLEITFPLRDLSVAKKNMDFEEPITIAKCESAMNRWFSHASMIFPPFEQPNSYTERRPTLHKSVGLHIGILYIYYHHARIALQHCKLSSYLRSATDQTVEPTALLEIRDNLQDAIASMSQLFSNLNRLRIVRWLPVSAIGCMAIPLALSVVTAKLGTTNAPSSPIHSSGTGSDNHSLIAFTEALSSFYPQYDDVELIKAAVRQAADQVETVSQTHDMWALSSTWTEILLNNPSSYLRIVLLIDICINKGRVADDQDLPEWLLCRDKVNSPGAFLDTLQETTLQGFSPTLGGLLLSQMAELGE</sequence>
<accession>A0A8H5S9J8</accession>
<comment type="caution">
    <text evidence="1">The sequence shown here is derived from an EMBL/GenBank/DDBJ whole genome shotgun (WGS) entry which is preliminary data.</text>
</comment>
<proteinExistence type="predicted"/>
<dbReference type="PANTHER" id="PTHR47425">
    <property type="entry name" value="FARB-RELATED"/>
    <property type="match status" value="1"/>
</dbReference>
<gene>
    <name evidence="1" type="ORF">FTJAE_1810</name>
</gene>
<dbReference type="InterPro" id="IPR052761">
    <property type="entry name" value="Fungal_Detox/Toxin_TFs"/>
</dbReference>
<dbReference type="PANTHER" id="PTHR47425:SF2">
    <property type="entry name" value="FARB-RELATED"/>
    <property type="match status" value="1"/>
</dbReference>
<evidence type="ECO:0000313" key="2">
    <source>
        <dbReference type="Proteomes" id="UP000530670"/>
    </source>
</evidence>
<dbReference type="Proteomes" id="UP000530670">
    <property type="component" value="Unassembled WGS sequence"/>
</dbReference>
<dbReference type="CDD" id="cd12148">
    <property type="entry name" value="fungal_TF_MHR"/>
    <property type="match status" value="1"/>
</dbReference>
<keyword evidence="2" id="KW-1185">Reference proteome</keyword>
<dbReference type="OrthoDB" id="5121955at2759"/>
<protein>
    <submittedName>
        <fullName evidence="1">Cutinase transcription factor 1 beta</fullName>
    </submittedName>
</protein>